<protein>
    <submittedName>
        <fullName evidence="1">Uncharacterized protein</fullName>
    </submittedName>
</protein>
<organism evidence="1 2">
    <name type="scientific">Hyalomma asiaticum</name>
    <name type="common">Tick</name>
    <dbReference type="NCBI Taxonomy" id="266040"/>
    <lineage>
        <taxon>Eukaryota</taxon>
        <taxon>Metazoa</taxon>
        <taxon>Ecdysozoa</taxon>
        <taxon>Arthropoda</taxon>
        <taxon>Chelicerata</taxon>
        <taxon>Arachnida</taxon>
        <taxon>Acari</taxon>
        <taxon>Parasitiformes</taxon>
        <taxon>Ixodida</taxon>
        <taxon>Ixodoidea</taxon>
        <taxon>Ixodidae</taxon>
        <taxon>Hyalomminae</taxon>
        <taxon>Hyalomma</taxon>
    </lineage>
</organism>
<accession>A0ACB7RW70</accession>
<dbReference type="Proteomes" id="UP000821845">
    <property type="component" value="Chromosome 7"/>
</dbReference>
<name>A0ACB7RW70_HYAAI</name>
<reference evidence="1" key="1">
    <citation type="submission" date="2020-05" db="EMBL/GenBank/DDBJ databases">
        <title>Large-scale comparative analyses of tick genomes elucidate their genetic diversity and vector capacities.</title>
        <authorList>
            <person name="Jia N."/>
            <person name="Wang J."/>
            <person name="Shi W."/>
            <person name="Du L."/>
            <person name="Sun Y."/>
            <person name="Zhan W."/>
            <person name="Jiang J."/>
            <person name="Wang Q."/>
            <person name="Zhang B."/>
            <person name="Ji P."/>
            <person name="Sakyi L.B."/>
            <person name="Cui X."/>
            <person name="Yuan T."/>
            <person name="Jiang B."/>
            <person name="Yang W."/>
            <person name="Lam T.T.-Y."/>
            <person name="Chang Q."/>
            <person name="Ding S."/>
            <person name="Wang X."/>
            <person name="Zhu J."/>
            <person name="Ruan X."/>
            <person name="Zhao L."/>
            <person name="Wei J."/>
            <person name="Que T."/>
            <person name="Du C."/>
            <person name="Cheng J."/>
            <person name="Dai P."/>
            <person name="Han X."/>
            <person name="Huang E."/>
            <person name="Gao Y."/>
            <person name="Liu J."/>
            <person name="Shao H."/>
            <person name="Ye R."/>
            <person name="Li L."/>
            <person name="Wei W."/>
            <person name="Wang X."/>
            <person name="Wang C."/>
            <person name="Yang T."/>
            <person name="Huo Q."/>
            <person name="Li W."/>
            <person name="Guo W."/>
            <person name="Chen H."/>
            <person name="Zhou L."/>
            <person name="Ni X."/>
            <person name="Tian J."/>
            <person name="Zhou Y."/>
            <person name="Sheng Y."/>
            <person name="Liu T."/>
            <person name="Pan Y."/>
            <person name="Xia L."/>
            <person name="Li J."/>
            <person name="Zhao F."/>
            <person name="Cao W."/>
        </authorList>
    </citation>
    <scope>NUCLEOTIDE SEQUENCE</scope>
    <source>
        <strain evidence="1">Hyas-2018</strain>
    </source>
</reference>
<evidence type="ECO:0000313" key="2">
    <source>
        <dbReference type="Proteomes" id="UP000821845"/>
    </source>
</evidence>
<sequence length="163" mass="19314">MPPASSLLGHVELLSKGFHRTKCLEWVKEYGPVIRLRIGLKHVVIVNEYNAIKKFWNTKELLQRWSTFTGYTDTYKGRRDCPGQTFAIMEIFLMITFLLQRYHIMPEHPIELDLKDPQMELPRAINVKLRFIPRQVTSRSSRFDWTEQPLYRTNLHFHSCPAP</sequence>
<dbReference type="EMBL" id="CM023487">
    <property type="protein sequence ID" value="KAH6926450.1"/>
    <property type="molecule type" value="Genomic_DNA"/>
</dbReference>
<proteinExistence type="predicted"/>
<gene>
    <name evidence="1" type="ORF">HPB50_018710</name>
</gene>
<comment type="caution">
    <text evidence="1">The sequence shown here is derived from an EMBL/GenBank/DDBJ whole genome shotgun (WGS) entry which is preliminary data.</text>
</comment>
<keyword evidence="2" id="KW-1185">Reference proteome</keyword>
<evidence type="ECO:0000313" key="1">
    <source>
        <dbReference type="EMBL" id="KAH6926450.1"/>
    </source>
</evidence>